<evidence type="ECO:0000256" key="4">
    <source>
        <dbReference type="ARBA" id="ARBA00023136"/>
    </source>
</evidence>
<keyword evidence="3 5" id="KW-1133">Transmembrane helix</keyword>
<dbReference type="RefSeq" id="WP_282209991.1">
    <property type="nucleotide sequence ID" value="NZ_CP118247.1"/>
</dbReference>
<keyword evidence="4 5" id="KW-0472">Membrane</keyword>
<sequence length="129" mass="14222">MSFTLTLLAWSTTLIAGYVLIQSLAYQLDVGVTHGAGPRDNERPLGKMAGRSRRALDNLGQTYAVFVALSLALELSGRADGLSFWGGQLYFWARWVYLPSYLIGVPYVRSLCWLVSVLGLALMFFAVVI</sequence>
<dbReference type="PANTHER" id="PTHR35371:SF1">
    <property type="entry name" value="BLR7753 PROTEIN"/>
    <property type="match status" value="1"/>
</dbReference>
<dbReference type="Gene3D" id="1.20.120.550">
    <property type="entry name" value="Membrane associated eicosanoid/glutathione metabolism-like domain"/>
    <property type="match status" value="1"/>
</dbReference>
<evidence type="ECO:0000256" key="1">
    <source>
        <dbReference type="ARBA" id="ARBA00004370"/>
    </source>
</evidence>
<organism evidence="6 7">
    <name type="scientific">Devosia rhodophyticola</name>
    <dbReference type="NCBI Taxonomy" id="3026423"/>
    <lineage>
        <taxon>Bacteria</taxon>
        <taxon>Pseudomonadati</taxon>
        <taxon>Pseudomonadota</taxon>
        <taxon>Alphaproteobacteria</taxon>
        <taxon>Hyphomicrobiales</taxon>
        <taxon>Devosiaceae</taxon>
        <taxon>Devosia</taxon>
    </lineage>
</organism>
<dbReference type="InterPro" id="IPR023352">
    <property type="entry name" value="MAPEG-like_dom_sf"/>
</dbReference>
<gene>
    <name evidence="6" type="ORF">PSQ90_08930</name>
</gene>
<keyword evidence="2 5" id="KW-0812">Transmembrane</keyword>
<dbReference type="EMBL" id="CP118247">
    <property type="protein sequence ID" value="WDR04470.1"/>
    <property type="molecule type" value="Genomic_DNA"/>
</dbReference>
<proteinExistence type="predicted"/>
<reference evidence="6 7" key="1">
    <citation type="submission" date="2023-02" db="EMBL/GenBank/DDBJ databases">
        <title>Devosia chondri sp. nov., isolated from the phycosphere of marine algae.</title>
        <authorList>
            <person name="Kim J.M."/>
            <person name="Lee J.K."/>
            <person name="Choi B.J."/>
            <person name="Bayburt H."/>
            <person name="Jeon C.O."/>
        </authorList>
    </citation>
    <scope>NUCLEOTIDE SEQUENCE [LARGE SCALE GENOMIC DNA]</scope>
    <source>
        <strain evidence="6 7">G2-5</strain>
    </source>
</reference>
<dbReference type="PANTHER" id="PTHR35371">
    <property type="entry name" value="INNER MEMBRANE PROTEIN"/>
    <property type="match status" value="1"/>
</dbReference>
<evidence type="ECO:0000256" key="2">
    <source>
        <dbReference type="ARBA" id="ARBA00022692"/>
    </source>
</evidence>
<evidence type="ECO:0000256" key="3">
    <source>
        <dbReference type="ARBA" id="ARBA00022989"/>
    </source>
</evidence>
<accession>A0ABY7YUE1</accession>
<dbReference type="SUPFAM" id="SSF161084">
    <property type="entry name" value="MAPEG domain-like"/>
    <property type="match status" value="1"/>
</dbReference>
<dbReference type="InterPro" id="IPR001129">
    <property type="entry name" value="Membr-assoc_MAPEG"/>
</dbReference>
<protein>
    <submittedName>
        <fullName evidence="6">MAPEG family protein</fullName>
    </submittedName>
</protein>
<dbReference type="Proteomes" id="UP001222118">
    <property type="component" value="Chromosome"/>
</dbReference>
<keyword evidence="7" id="KW-1185">Reference proteome</keyword>
<comment type="subcellular location">
    <subcellularLocation>
        <location evidence="1">Membrane</location>
    </subcellularLocation>
</comment>
<evidence type="ECO:0000313" key="7">
    <source>
        <dbReference type="Proteomes" id="UP001222118"/>
    </source>
</evidence>
<evidence type="ECO:0000256" key="5">
    <source>
        <dbReference type="SAM" id="Phobius"/>
    </source>
</evidence>
<evidence type="ECO:0000313" key="6">
    <source>
        <dbReference type="EMBL" id="WDR04470.1"/>
    </source>
</evidence>
<name>A0ABY7YUE1_9HYPH</name>
<feature type="transmembrane region" description="Helical" evidence="5">
    <location>
        <begin position="107"/>
        <end position="128"/>
    </location>
</feature>
<dbReference type="Pfam" id="PF01124">
    <property type="entry name" value="MAPEG"/>
    <property type="match status" value="1"/>
</dbReference>